<dbReference type="PANTHER" id="PTHR47986:SF13">
    <property type="entry name" value="RECEPTOR PROTEIN KINASE TMK1-LIKE"/>
    <property type="match status" value="1"/>
</dbReference>
<dbReference type="Gramene" id="mRNA:HanXRQr2_Chr13g0595981">
    <property type="protein sequence ID" value="mRNA:HanXRQr2_Chr13g0595981"/>
    <property type="gene ID" value="HanXRQr2_Chr13g0595981"/>
</dbReference>
<gene>
    <name evidence="13" type="ORF">HanXRQr2_Chr13g0595981</name>
</gene>
<reference evidence="13" key="1">
    <citation type="journal article" date="2017" name="Nature">
        <title>The sunflower genome provides insights into oil metabolism, flowering and Asterid evolution.</title>
        <authorList>
            <person name="Badouin H."/>
            <person name="Gouzy J."/>
            <person name="Grassa C.J."/>
            <person name="Murat F."/>
            <person name="Staton S.E."/>
            <person name="Cottret L."/>
            <person name="Lelandais-Briere C."/>
            <person name="Owens G.L."/>
            <person name="Carrere S."/>
            <person name="Mayjonade B."/>
            <person name="Legrand L."/>
            <person name="Gill N."/>
            <person name="Kane N.C."/>
            <person name="Bowers J.E."/>
            <person name="Hubner S."/>
            <person name="Bellec A."/>
            <person name="Berard A."/>
            <person name="Berges H."/>
            <person name="Blanchet N."/>
            <person name="Boniface M.C."/>
            <person name="Brunel D."/>
            <person name="Catrice O."/>
            <person name="Chaidir N."/>
            <person name="Claudel C."/>
            <person name="Donnadieu C."/>
            <person name="Faraut T."/>
            <person name="Fievet G."/>
            <person name="Helmstetter N."/>
            <person name="King M."/>
            <person name="Knapp S.J."/>
            <person name="Lai Z."/>
            <person name="Le Paslier M.C."/>
            <person name="Lippi Y."/>
            <person name="Lorenzon L."/>
            <person name="Mandel J.R."/>
            <person name="Marage G."/>
            <person name="Marchand G."/>
            <person name="Marquand E."/>
            <person name="Bret-Mestries E."/>
            <person name="Morien E."/>
            <person name="Nambeesan S."/>
            <person name="Nguyen T."/>
            <person name="Pegot-Espagnet P."/>
            <person name="Pouilly N."/>
            <person name="Raftis F."/>
            <person name="Sallet E."/>
            <person name="Schiex T."/>
            <person name="Thomas J."/>
            <person name="Vandecasteele C."/>
            <person name="Vares D."/>
            <person name="Vear F."/>
            <person name="Vautrin S."/>
            <person name="Crespi M."/>
            <person name="Mangin B."/>
            <person name="Burke J.M."/>
            <person name="Salse J."/>
            <person name="Munos S."/>
            <person name="Vincourt P."/>
            <person name="Rieseberg L.H."/>
            <person name="Langlade N.B."/>
        </authorList>
    </citation>
    <scope>NUCLEOTIDE SEQUENCE</scope>
    <source>
        <tissue evidence="13">Leaves</tissue>
    </source>
</reference>
<dbReference type="GO" id="GO:0005524">
    <property type="term" value="F:ATP binding"/>
    <property type="evidence" value="ECO:0007669"/>
    <property type="project" value="InterPro"/>
</dbReference>
<comment type="subcellular location">
    <subcellularLocation>
        <location evidence="1">Membrane</location>
        <topology evidence="1">Single-pass membrane protein</topology>
    </subcellularLocation>
</comment>
<dbReference type="PROSITE" id="PS00108">
    <property type="entry name" value="PROTEIN_KINASE_ST"/>
    <property type="match status" value="1"/>
</dbReference>
<proteinExistence type="predicted"/>
<feature type="compositionally biased region" description="Polar residues" evidence="10">
    <location>
        <begin position="34"/>
        <end position="47"/>
    </location>
</feature>
<evidence type="ECO:0000256" key="7">
    <source>
        <dbReference type="ARBA" id="ARBA00023136"/>
    </source>
</evidence>
<evidence type="ECO:0000313" key="13">
    <source>
        <dbReference type="EMBL" id="KAF5774064.1"/>
    </source>
</evidence>
<dbReference type="InterPro" id="IPR011009">
    <property type="entry name" value="Kinase-like_dom_sf"/>
</dbReference>
<dbReference type="AlphaFoldDB" id="A0A9K3ELD1"/>
<dbReference type="InterPro" id="IPR000719">
    <property type="entry name" value="Prot_kinase_dom"/>
</dbReference>
<keyword evidence="7 11" id="KW-0472">Membrane</keyword>
<evidence type="ECO:0000256" key="2">
    <source>
        <dbReference type="ARBA" id="ARBA00022614"/>
    </source>
</evidence>
<evidence type="ECO:0000259" key="12">
    <source>
        <dbReference type="PROSITE" id="PS50011"/>
    </source>
</evidence>
<evidence type="ECO:0000313" key="14">
    <source>
        <dbReference type="Proteomes" id="UP000215914"/>
    </source>
</evidence>
<keyword evidence="9" id="KW-0325">Glycoprotein</keyword>
<evidence type="ECO:0000256" key="1">
    <source>
        <dbReference type="ARBA" id="ARBA00004167"/>
    </source>
</evidence>
<sequence length="331" mass="36047">MYNPSMKLVLSGNPLLQSSSSKIPPKPNSPSGSQPDNSSQLSPFITPSTGDSGIGGVPATQLKKKPNVVLSLTPVAVFAGLALLTIPLGLYLCKLKKANLSEPSSLLVIHLLDLSDSDNTVRISIANDTQMHASVGSGSGESPLGHGGFGVVFKGQLDDGTNITVKRMESSVICNKSLDELESEILVFTKIRHRHLVSLLGYSTEGLERILVFEYMTQGALSRHLFHWKNFKMEPLSWKRRLNIALDVARCMEYIHTFAHQSFIHQDLKSSNILLGDDFRAKVSDFGLVKLVPDGGKSIMTRVAGTFGYVAPEYAGNYHFSSYMCVCVCIT</sequence>
<evidence type="ECO:0000256" key="11">
    <source>
        <dbReference type="SAM" id="Phobius"/>
    </source>
</evidence>
<dbReference type="Gene3D" id="1.10.510.10">
    <property type="entry name" value="Transferase(Phosphotransferase) domain 1"/>
    <property type="match status" value="1"/>
</dbReference>
<dbReference type="InterPro" id="IPR008271">
    <property type="entry name" value="Ser/Thr_kinase_AS"/>
</dbReference>
<name>A0A9K3ELD1_HELAN</name>
<dbReference type="Pfam" id="PF00069">
    <property type="entry name" value="Pkinase"/>
    <property type="match status" value="1"/>
</dbReference>
<keyword evidence="2" id="KW-0433">Leucine-rich repeat</keyword>
<dbReference type="PANTHER" id="PTHR47986">
    <property type="entry name" value="OSJNBA0070M12.3 PROTEIN"/>
    <property type="match status" value="1"/>
</dbReference>
<feature type="transmembrane region" description="Helical" evidence="11">
    <location>
        <begin position="68"/>
        <end position="93"/>
    </location>
</feature>
<evidence type="ECO:0000256" key="3">
    <source>
        <dbReference type="ARBA" id="ARBA00022692"/>
    </source>
</evidence>
<evidence type="ECO:0000256" key="8">
    <source>
        <dbReference type="ARBA" id="ARBA00023170"/>
    </source>
</evidence>
<feature type="domain" description="Protein kinase" evidence="12">
    <location>
        <begin position="138"/>
        <end position="331"/>
    </location>
</feature>
<keyword evidence="14" id="KW-1185">Reference proteome</keyword>
<feature type="compositionally biased region" description="Low complexity" evidence="10">
    <location>
        <begin position="18"/>
        <end position="33"/>
    </location>
</feature>
<dbReference type="SUPFAM" id="SSF56112">
    <property type="entry name" value="Protein kinase-like (PK-like)"/>
    <property type="match status" value="1"/>
</dbReference>
<keyword evidence="6 11" id="KW-1133">Transmembrane helix</keyword>
<comment type="caution">
    <text evidence="13">The sequence shown here is derived from an EMBL/GenBank/DDBJ whole genome shotgun (WGS) entry which is preliminary data.</text>
</comment>
<protein>
    <recommendedName>
        <fullName evidence="12">Protein kinase domain-containing protein</fullName>
    </recommendedName>
</protein>
<dbReference type="GO" id="GO:0016020">
    <property type="term" value="C:membrane"/>
    <property type="evidence" value="ECO:0007669"/>
    <property type="project" value="UniProtKB-SubCell"/>
</dbReference>
<evidence type="ECO:0000256" key="10">
    <source>
        <dbReference type="SAM" id="MobiDB-lite"/>
    </source>
</evidence>
<dbReference type="EMBL" id="MNCJ02000328">
    <property type="protein sequence ID" value="KAF5774064.1"/>
    <property type="molecule type" value="Genomic_DNA"/>
</dbReference>
<keyword evidence="8" id="KW-0675">Receptor</keyword>
<keyword evidence="3 11" id="KW-0812">Transmembrane</keyword>
<reference evidence="13" key="2">
    <citation type="submission" date="2020-06" db="EMBL/GenBank/DDBJ databases">
        <title>Helianthus annuus Genome sequencing and assembly Release 2.</title>
        <authorList>
            <person name="Gouzy J."/>
            <person name="Langlade N."/>
            <person name="Munos S."/>
        </authorList>
    </citation>
    <scope>NUCLEOTIDE SEQUENCE</scope>
    <source>
        <tissue evidence="13">Leaves</tissue>
    </source>
</reference>
<keyword evidence="5" id="KW-0677">Repeat</keyword>
<keyword evidence="4" id="KW-0732">Signal</keyword>
<dbReference type="PROSITE" id="PS50011">
    <property type="entry name" value="PROTEIN_KINASE_DOM"/>
    <property type="match status" value="1"/>
</dbReference>
<evidence type="ECO:0000256" key="9">
    <source>
        <dbReference type="ARBA" id="ARBA00023180"/>
    </source>
</evidence>
<evidence type="ECO:0000256" key="6">
    <source>
        <dbReference type="ARBA" id="ARBA00022989"/>
    </source>
</evidence>
<dbReference type="Proteomes" id="UP000215914">
    <property type="component" value="Unassembled WGS sequence"/>
</dbReference>
<accession>A0A9K3ELD1</accession>
<dbReference type="SMART" id="SM00220">
    <property type="entry name" value="S_TKc"/>
    <property type="match status" value="1"/>
</dbReference>
<evidence type="ECO:0000256" key="5">
    <source>
        <dbReference type="ARBA" id="ARBA00022737"/>
    </source>
</evidence>
<feature type="region of interest" description="Disordered" evidence="10">
    <location>
        <begin position="1"/>
        <end position="47"/>
    </location>
</feature>
<dbReference type="InterPro" id="IPR052422">
    <property type="entry name" value="Auxin_Ser/Thr_Kinase"/>
</dbReference>
<keyword evidence="13" id="KW-0808">Transferase</keyword>
<organism evidence="13 14">
    <name type="scientific">Helianthus annuus</name>
    <name type="common">Common sunflower</name>
    <dbReference type="NCBI Taxonomy" id="4232"/>
    <lineage>
        <taxon>Eukaryota</taxon>
        <taxon>Viridiplantae</taxon>
        <taxon>Streptophyta</taxon>
        <taxon>Embryophyta</taxon>
        <taxon>Tracheophyta</taxon>
        <taxon>Spermatophyta</taxon>
        <taxon>Magnoliopsida</taxon>
        <taxon>eudicotyledons</taxon>
        <taxon>Gunneridae</taxon>
        <taxon>Pentapetalae</taxon>
        <taxon>asterids</taxon>
        <taxon>campanulids</taxon>
        <taxon>Asterales</taxon>
        <taxon>Asteraceae</taxon>
        <taxon>Asteroideae</taxon>
        <taxon>Heliantheae alliance</taxon>
        <taxon>Heliantheae</taxon>
        <taxon>Helianthus</taxon>
    </lineage>
</organism>
<dbReference type="Gene3D" id="3.30.200.20">
    <property type="entry name" value="Phosphorylase Kinase, domain 1"/>
    <property type="match status" value="1"/>
</dbReference>
<dbReference type="GO" id="GO:0004672">
    <property type="term" value="F:protein kinase activity"/>
    <property type="evidence" value="ECO:0007669"/>
    <property type="project" value="InterPro"/>
</dbReference>
<evidence type="ECO:0000256" key="4">
    <source>
        <dbReference type="ARBA" id="ARBA00022729"/>
    </source>
</evidence>